<accession>A0A1J6VP22</accession>
<reference evidence="1 2" key="1">
    <citation type="submission" date="2016-09" db="EMBL/GenBank/DDBJ databases">
        <title>Bacillus aquimaris SAMM genome sequence reveals colonization and biosurfactant production capacities.</title>
        <authorList>
            <person name="Waghmode S.R."/>
            <person name="Suryavanshi M.V."/>
        </authorList>
    </citation>
    <scope>NUCLEOTIDE SEQUENCE [LARGE SCALE GENOMIC DNA]</scope>
    <source>
        <strain evidence="1 2">SAMM</strain>
    </source>
</reference>
<organism evidence="1 2">
    <name type="scientific">Rossellomorea aquimaris</name>
    <dbReference type="NCBI Taxonomy" id="189382"/>
    <lineage>
        <taxon>Bacteria</taxon>
        <taxon>Bacillati</taxon>
        <taxon>Bacillota</taxon>
        <taxon>Bacilli</taxon>
        <taxon>Bacillales</taxon>
        <taxon>Bacillaceae</taxon>
        <taxon>Rossellomorea</taxon>
    </lineage>
</organism>
<gene>
    <name evidence="1" type="ORF">BHE18_14065</name>
</gene>
<name>A0A1J6VP22_9BACI</name>
<keyword evidence="2" id="KW-1185">Reference proteome</keyword>
<dbReference type="Proteomes" id="UP000182062">
    <property type="component" value="Unassembled WGS sequence"/>
</dbReference>
<dbReference type="AlphaFoldDB" id="A0A1J6VP22"/>
<evidence type="ECO:0000313" key="2">
    <source>
        <dbReference type="Proteomes" id="UP000182062"/>
    </source>
</evidence>
<proteinExistence type="predicted"/>
<sequence length="69" mass="7881">MAITLLCQPPTQFYKYELVQENQICNFEEIQQITAIITLFSEVPIQVRVSILIEDTVGALPTKIKNLQT</sequence>
<comment type="caution">
    <text evidence="1">The sequence shown here is derived from an EMBL/GenBank/DDBJ whole genome shotgun (WGS) entry which is preliminary data.</text>
</comment>
<dbReference type="EMBL" id="MINN01000150">
    <property type="protein sequence ID" value="OIU67018.1"/>
    <property type="molecule type" value="Genomic_DNA"/>
</dbReference>
<evidence type="ECO:0000313" key="1">
    <source>
        <dbReference type="EMBL" id="OIU67018.1"/>
    </source>
</evidence>
<protein>
    <submittedName>
        <fullName evidence="1">Uncharacterized protein</fullName>
    </submittedName>
</protein>